<dbReference type="InterPro" id="IPR014017">
    <property type="entry name" value="DNA_helicase_UvrD-like_C"/>
</dbReference>
<keyword evidence="6 12" id="KW-0067">ATP-binding</keyword>
<sequence length="861" mass="99599">MALNREQLTVINELNENIMLLASAGTGKTETLARRVANIIETKKAPGDEILCITFTNKACKEMKERVEQIVGAEGNKVKVSTFHSFCFDIIKQQAKKRTDIFTDFVVFDEDDCIEIIKTCNYFNFPIPLIQRFLDFIKLERARRDIYSEDEKKDYEEVVKLSFKENEEKINSLCSDRGNINLNLKKFLKEKGHILINSYNGTLRNNHAVDFADIIVSVKELFKDEQLIEALKIKYKYINIDEVQDTSLLEYSIIEKIFANNNILICGDIFQTIYKWRGSEPDKIFDKFKNKYKPKEIIFVKNYRATKNLTEASLSYLKNAFENEVNEIYKEEIKAFTEAEGEKIKYKALNSSMEEARFIVDEIRRLQAKGEDLNKIAVLTRNNRYNVELSGNIENILSREGADFSFALVDQFRFFRRQEIKDIIAFLKLIGNKNDAISLKRIVKRLPTGVGDKAFEAIESDEYKSIGISLCDYIDENTVLFGEKYGLLINEFENNNIIVFDVESTGVDVTEDEIIQIAAIKINKYGEVTEKFEKFLKNKKSVKSSEHVHGFSDEFLRENGEDKEVVLKEFIEFSKDAIIVGHNVQFDINILTSELSRLNLGKVKFKGFFDTLDIYKRFYSNLPNHKLDTLSRIFETVNKPSHDAMDDILATKELLVMAIENKIIPTSLERIAYMSRHMKAFTAIRNKLNALFIKAESLRPCDIVAEVINGFSIKTLYPGEEGREKIERLRDFYMLLKELDEEEKSNRDALMEIIKITALSNGDLEALIINRSKFPKIPIITVHQSKGLEYDTVFLAGLKENTFPSYMSVKANNIDEEKRTFYVAMTRAKKRLYMTCSLEDAYGKIGEESRFIKLIDYKYLG</sequence>
<evidence type="ECO:0000256" key="8">
    <source>
        <dbReference type="ARBA" id="ARBA00023235"/>
    </source>
</evidence>
<evidence type="ECO:0000256" key="10">
    <source>
        <dbReference type="ARBA" id="ARBA00034808"/>
    </source>
</evidence>
<dbReference type="InterPro" id="IPR000212">
    <property type="entry name" value="DNA_helicase_UvrD/REP"/>
</dbReference>
<comment type="catalytic activity">
    <reaction evidence="11">
        <text>ATP + H2O = ADP + phosphate + H(+)</text>
        <dbReference type="Rhea" id="RHEA:13065"/>
        <dbReference type="ChEBI" id="CHEBI:15377"/>
        <dbReference type="ChEBI" id="CHEBI:15378"/>
        <dbReference type="ChEBI" id="CHEBI:30616"/>
        <dbReference type="ChEBI" id="CHEBI:43474"/>
        <dbReference type="ChEBI" id="CHEBI:456216"/>
        <dbReference type="EC" id="5.6.2.4"/>
    </reaction>
</comment>
<keyword evidence="5" id="KW-0269">Exonuclease</keyword>
<evidence type="ECO:0000256" key="11">
    <source>
        <dbReference type="ARBA" id="ARBA00048988"/>
    </source>
</evidence>
<dbReference type="GO" id="GO:0006260">
    <property type="term" value="P:DNA replication"/>
    <property type="evidence" value="ECO:0007669"/>
    <property type="project" value="InterPro"/>
</dbReference>
<dbReference type="GO" id="GO:0003887">
    <property type="term" value="F:DNA-directed DNA polymerase activity"/>
    <property type="evidence" value="ECO:0007669"/>
    <property type="project" value="InterPro"/>
</dbReference>
<dbReference type="SUPFAM" id="SSF52540">
    <property type="entry name" value="P-loop containing nucleoside triphosphate hydrolases"/>
    <property type="match status" value="1"/>
</dbReference>
<dbReference type="PANTHER" id="PTHR11070:SF2">
    <property type="entry name" value="ATP-DEPENDENT DNA HELICASE SRS2"/>
    <property type="match status" value="1"/>
</dbReference>
<evidence type="ECO:0000256" key="2">
    <source>
        <dbReference type="ARBA" id="ARBA00022741"/>
    </source>
</evidence>
<keyword evidence="16" id="KW-1185">Reference proteome</keyword>
<evidence type="ECO:0000313" key="16">
    <source>
        <dbReference type="Proteomes" id="UP000662088"/>
    </source>
</evidence>
<feature type="domain" description="UvrD-like helicase ATP-binding" evidence="13">
    <location>
        <begin position="1"/>
        <end position="306"/>
    </location>
</feature>
<reference evidence="15" key="1">
    <citation type="submission" date="2020-08" db="EMBL/GenBank/DDBJ databases">
        <title>Genome public.</title>
        <authorList>
            <person name="Liu C."/>
            <person name="Sun Q."/>
        </authorList>
    </citation>
    <scope>NUCLEOTIDE SEQUENCE</scope>
    <source>
        <strain evidence="15">NSJ-42</strain>
    </source>
</reference>
<dbReference type="CDD" id="cd17932">
    <property type="entry name" value="DEXQc_UvrD"/>
    <property type="match status" value="1"/>
</dbReference>
<dbReference type="RefSeq" id="WP_186834697.1">
    <property type="nucleotide sequence ID" value="NZ_JACOOQ010000003.1"/>
</dbReference>
<evidence type="ECO:0000256" key="7">
    <source>
        <dbReference type="ARBA" id="ARBA00023125"/>
    </source>
</evidence>
<dbReference type="InterPro" id="IPR014016">
    <property type="entry name" value="UvrD-like_ATP-bd"/>
</dbReference>
<dbReference type="InterPro" id="IPR027417">
    <property type="entry name" value="P-loop_NTPase"/>
</dbReference>
<dbReference type="PROSITE" id="PS51217">
    <property type="entry name" value="UVRD_HELICASE_CTER"/>
    <property type="match status" value="1"/>
</dbReference>
<evidence type="ECO:0000256" key="12">
    <source>
        <dbReference type="PROSITE-ProRule" id="PRU00560"/>
    </source>
</evidence>
<keyword evidence="5" id="KW-0540">Nuclease</keyword>
<dbReference type="NCBIfam" id="TIGR00573">
    <property type="entry name" value="dnaq"/>
    <property type="match status" value="1"/>
</dbReference>
<dbReference type="GO" id="GO:0033202">
    <property type="term" value="C:DNA helicase complex"/>
    <property type="evidence" value="ECO:0007669"/>
    <property type="project" value="TreeGrafter"/>
</dbReference>
<dbReference type="Proteomes" id="UP000662088">
    <property type="component" value="Unassembled WGS sequence"/>
</dbReference>
<comment type="similarity">
    <text evidence="1">Belongs to the helicase family. UvrD subfamily.</text>
</comment>
<dbReference type="SUPFAM" id="SSF53098">
    <property type="entry name" value="Ribonuclease H-like"/>
    <property type="match status" value="1"/>
</dbReference>
<evidence type="ECO:0000256" key="5">
    <source>
        <dbReference type="ARBA" id="ARBA00022839"/>
    </source>
</evidence>
<protein>
    <recommendedName>
        <fullName evidence="10">DNA 3'-5' helicase</fullName>
        <ecNumber evidence="10">5.6.2.4</ecNumber>
    </recommendedName>
</protein>
<evidence type="ECO:0000256" key="6">
    <source>
        <dbReference type="ARBA" id="ARBA00022840"/>
    </source>
</evidence>
<comment type="caution">
    <text evidence="15">The sequence shown here is derived from an EMBL/GenBank/DDBJ whole genome shotgun (WGS) entry which is preliminary data.</text>
</comment>
<dbReference type="GO" id="GO:0004527">
    <property type="term" value="F:exonuclease activity"/>
    <property type="evidence" value="ECO:0007669"/>
    <property type="project" value="UniProtKB-KW"/>
</dbReference>
<dbReference type="InterPro" id="IPR013986">
    <property type="entry name" value="DExx_box_DNA_helicase_dom_sf"/>
</dbReference>
<feature type="domain" description="UvrD-like helicase C-terminal" evidence="14">
    <location>
        <begin position="312"/>
        <end position="787"/>
    </location>
</feature>
<dbReference type="GO" id="GO:0005524">
    <property type="term" value="F:ATP binding"/>
    <property type="evidence" value="ECO:0007669"/>
    <property type="project" value="UniProtKB-UniRule"/>
</dbReference>
<name>A0A8I0A8G9_9CLOT</name>
<organism evidence="15 16">
    <name type="scientific">Clostridium lentum</name>
    <dbReference type="NCBI Taxonomy" id="2763037"/>
    <lineage>
        <taxon>Bacteria</taxon>
        <taxon>Bacillati</taxon>
        <taxon>Bacillota</taxon>
        <taxon>Clostridia</taxon>
        <taxon>Eubacteriales</taxon>
        <taxon>Clostridiaceae</taxon>
        <taxon>Clostridium</taxon>
    </lineage>
</organism>
<evidence type="ECO:0000259" key="13">
    <source>
        <dbReference type="PROSITE" id="PS51198"/>
    </source>
</evidence>
<feature type="binding site" evidence="12">
    <location>
        <begin position="22"/>
        <end position="29"/>
    </location>
    <ligand>
        <name>ATP</name>
        <dbReference type="ChEBI" id="CHEBI:30616"/>
    </ligand>
</feature>
<evidence type="ECO:0000313" key="15">
    <source>
        <dbReference type="EMBL" id="MBC5639426.1"/>
    </source>
</evidence>
<evidence type="ECO:0000256" key="4">
    <source>
        <dbReference type="ARBA" id="ARBA00022806"/>
    </source>
</evidence>
<dbReference type="GO" id="GO:0000725">
    <property type="term" value="P:recombinational repair"/>
    <property type="evidence" value="ECO:0007669"/>
    <property type="project" value="TreeGrafter"/>
</dbReference>
<dbReference type="EC" id="5.6.2.4" evidence="10"/>
<keyword evidence="8" id="KW-0413">Isomerase</keyword>
<keyword evidence="2 12" id="KW-0547">Nucleotide-binding</keyword>
<dbReference type="GO" id="GO:0005829">
    <property type="term" value="C:cytosol"/>
    <property type="evidence" value="ECO:0007669"/>
    <property type="project" value="TreeGrafter"/>
</dbReference>
<keyword evidence="7" id="KW-0238">DNA-binding</keyword>
<dbReference type="PROSITE" id="PS51198">
    <property type="entry name" value="UVRD_HELICASE_ATP_BIND"/>
    <property type="match status" value="1"/>
</dbReference>
<dbReference type="InterPro" id="IPR012337">
    <property type="entry name" value="RNaseH-like_sf"/>
</dbReference>
<dbReference type="Pfam" id="PF00580">
    <property type="entry name" value="UvrD-helicase"/>
    <property type="match status" value="1"/>
</dbReference>
<accession>A0A8I0A8G9</accession>
<dbReference type="InterPro" id="IPR013520">
    <property type="entry name" value="Ribonucl_H"/>
</dbReference>
<keyword evidence="4 12" id="KW-0347">Helicase</keyword>
<evidence type="ECO:0000256" key="3">
    <source>
        <dbReference type="ARBA" id="ARBA00022801"/>
    </source>
</evidence>
<dbReference type="Pfam" id="PF13361">
    <property type="entry name" value="UvrD_C"/>
    <property type="match status" value="1"/>
</dbReference>
<dbReference type="PANTHER" id="PTHR11070">
    <property type="entry name" value="UVRD / RECB / PCRA DNA HELICASE FAMILY MEMBER"/>
    <property type="match status" value="1"/>
</dbReference>
<dbReference type="Gene3D" id="3.40.50.300">
    <property type="entry name" value="P-loop containing nucleotide triphosphate hydrolases"/>
    <property type="match status" value="3"/>
</dbReference>
<evidence type="ECO:0000259" key="14">
    <source>
        <dbReference type="PROSITE" id="PS51217"/>
    </source>
</evidence>
<dbReference type="GO" id="GO:0043138">
    <property type="term" value="F:3'-5' DNA helicase activity"/>
    <property type="evidence" value="ECO:0007669"/>
    <property type="project" value="UniProtKB-EC"/>
</dbReference>
<comment type="catalytic activity">
    <reaction evidence="9">
        <text>Couples ATP hydrolysis with the unwinding of duplex DNA by translocating in the 3'-5' direction.</text>
        <dbReference type="EC" id="5.6.2.4"/>
    </reaction>
</comment>
<dbReference type="Gene3D" id="3.30.420.10">
    <property type="entry name" value="Ribonuclease H-like superfamily/Ribonuclease H"/>
    <property type="match status" value="1"/>
</dbReference>
<keyword evidence="3 12" id="KW-0378">Hydrolase</keyword>
<dbReference type="AlphaFoldDB" id="A0A8I0A8G9"/>
<dbReference type="CDD" id="cd06127">
    <property type="entry name" value="DEDDh"/>
    <property type="match status" value="1"/>
</dbReference>
<dbReference type="GO" id="GO:0003677">
    <property type="term" value="F:DNA binding"/>
    <property type="evidence" value="ECO:0007669"/>
    <property type="project" value="UniProtKB-KW"/>
</dbReference>
<dbReference type="Gene3D" id="1.10.10.160">
    <property type="match status" value="1"/>
</dbReference>
<gene>
    <name evidence="15" type="ORF">H8R92_03075</name>
</gene>
<evidence type="ECO:0000256" key="1">
    <source>
        <dbReference type="ARBA" id="ARBA00009922"/>
    </source>
</evidence>
<dbReference type="InterPro" id="IPR006054">
    <property type="entry name" value="DnaQ"/>
</dbReference>
<evidence type="ECO:0000256" key="9">
    <source>
        <dbReference type="ARBA" id="ARBA00034617"/>
    </source>
</evidence>
<dbReference type="Pfam" id="PF00929">
    <property type="entry name" value="RNase_T"/>
    <property type="match status" value="1"/>
</dbReference>
<dbReference type="EMBL" id="JACOOQ010000003">
    <property type="protein sequence ID" value="MBC5639426.1"/>
    <property type="molecule type" value="Genomic_DNA"/>
</dbReference>
<dbReference type="InterPro" id="IPR036397">
    <property type="entry name" value="RNaseH_sf"/>
</dbReference>
<dbReference type="SMART" id="SM00479">
    <property type="entry name" value="EXOIII"/>
    <property type="match status" value="1"/>
</dbReference>
<proteinExistence type="inferred from homology"/>
<dbReference type="FunFam" id="3.30.420.10:FF:000045">
    <property type="entry name" value="3'-5' exonuclease DinG"/>
    <property type="match status" value="1"/>
</dbReference>